<dbReference type="InterPro" id="IPR032152">
    <property type="entry name" value="DUF4989"/>
</dbReference>
<feature type="chain" id="PRO_5041355922" evidence="1">
    <location>
        <begin position="26"/>
        <end position="453"/>
    </location>
</feature>
<dbReference type="PROSITE" id="PS51257">
    <property type="entry name" value="PROKAR_LIPOPROTEIN"/>
    <property type="match status" value="1"/>
</dbReference>
<dbReference type="Proteomes" id="UP001055105">
    <property type="component" value="Unassembled WGS sequence"/>
</dbReference>
<dbReference type="AlphaFoldDB" id="A0AA37NKS9"/>
<name>A0AA37NKS9_9BACT</name>
<evidence type="ECO:0000259" key="2">
    <source>
        <dbReference type="PROSITE" id="PS50022"/>
    </source>
</evidence>
<dbReference type="PROSITE" id="PS50022">
    <property type="entry name" value="FA58C_3"/>
    <property type="match status" value="1"/>
</dbReference>
<keyword evidence="1" id="KW-0732">Signal</keyword>
<evidence type="ECO:0000256" key="1">
    <source>
        <dbReference type="SAM" id="SignalP"/>
    </source>
</evidence>
<dbReference type="EMBL" id="BQOL01000001">
    <property type="protein sequence ID" value="GKI18176.1"/>
    <property type="molecule type" value="Genomic_DNA"/>
</dbReference>
<dbReference type="SUPFAM" id="SSF49785">
    <property type="entry name" value="Galactose-binding domain-like"/>
    <property type="match status" value="1"/>
</dbReference>
<gene>
    <name evidence="3" type="ORF">CE91St16_10840</name>
</gene>
<dbReference type="RefSeq" id="WP_244076219.1">
    <property type="nucleotide sequence ID" value="NZ_AP025581.1"/>
</dbReference>
<accession>A0AA37NKS9</accession>
<dbReference type="Gene3D" id="2.60.120.260">
    <property type="entry name" value="Galactose-binding domain-like"/>
    <property type="match status" value="1"/>
</dbReference>
<sequence>MKNMFKYALVFALAGGAALFTGCRADEEVDLAGYPETPVGATISGTSDRVATFEGTYDNDGVLNLAGSLSGEYTIALAQASPEETVVRVEPIITNVPAELVEISAHELVIPAGSTTATVEVKIMEENYGFMENVFDPMTYELGVRVVEARGSQVPVVDGEAKMVIEKAAYMATASLVGVEGNAVTFKRNFIDGVIVNEDPMAYDVKVVVDRPVLEDTKFTVKSAGIPEGFAGDEHFTPAAEVTIPAGAKESDATTWSVTDDFLEANEELGTFPVQLTAELVGDTAGAVVDPEDAGVAISIVKKSDLLAFLSAADASWMKYPTSGWTFDTNGSVWGGDAALWDGSTSTDVYGANPLEITIDMKTPQWVAGFDIRSYGSISYLGEYFELSTSEDGENWMPHGELRQAEAPNRGYGATNYVQLLKPCNARYIKWVGTKGSAYGPDITEMYIYGRNE</sequence>
<comment type="caution">
    <text evidence="3">The sequence shown here is derived from an EMBL/GenBank/DDBJ whole genome shotgun (WGS) entry which is preliminary data.</text>
</comment>
<reference evidence="3" key="1">
    <citation type="submission" date="2022-01" db="EMBL/GenBank/DDBJ databases">
        <title>Novel bile acid biosynthetic pathways are enriched in the microbiome of centenarians.</title>
        <authorList>
            <person name="Sato Y."/>
            <person name="Atarashi K."/>
            <person name="Plichta R.D."/>
            <person name="Arai Y."/>
            <person name="Sasajima S."/>
            <person name="Kearney M.S."/>
            <person name="Suda W."/>
            <person name="Takeshita K."/>
            <person name="Sasaki T."/>
            <person name="Okamoto S."/>
            <person name="Skelly N.A."/>
            <person name="Okamura Y."/>
            <person name="Vlamakis H."/>
            <person name="Li Y."/>
            <person name="Tanoue T."/>
            <person name="Takei H."/>
            <person name="Nittono H."/>
            <person name="Narushima S."/>
            <person name="Irie J."/>
            <person name="Itoh H."/>
            <person name="Moriya K."/>
            <person name="Sugiura Y."/>
            <person name="Suematsu M."/>
            <person name="Moritoki N."/>
            <person name="Shibata S."/>
            <person name="Littman R.D."/>
            <person name="Fischbach A.M."/>
            <person name="Uwamino Y."/>
            <person name="Inoue T."/>
            <person name="Honda A."/>
            <person name="Hattori M."/>
            <person name="Murai T."/>
            <person name="Xavier J.R."/>
            <person name="Hirose N."/>
            <person name="Honda K."/>
        </authorList>
    </citation>
    <scope>NUCLEOTIDE SEQUENCE</scope>
    <source>
        <strain evidence="3">CE91-St16</strain>
    </source>
</reference>
<protein>
    <submittedName>
        <fullName evidence="3">Peptidoglycan-binding protein</fullName>
    </submittedName>
</protein>
<dbReference type="InterPro" id="IPR000421">
    <property type="entry name" value="FA58C"/>
</dbReference>
<dbReference type="Pfam" id="PF16379">
    <property type="entry name" value="DUF4989"/>
    <property type="match status" value="1"/>
</dbReference>
<evidence type="ECO:0000313" key="3">
    <source>
        <dbReference type="EMBL" id="GKI18176.1"/>
    </source>
</evidence>
<dbReference type="Pfam" id="PF00754">
    <property type="entry name" value="F5_F8_type_C"/>
    <property type="match status" value="1"/>
</dbReference>
<feature type="domain" description="F5/8 type C" evidence="2">
    <location>
        <begin position="288"/>
        <end position="451"/>
    </location>
</feature>
<evidence type="ECO:0000313" key="4">
    <source>
        <dbReference type="Proteomes" id="UP001055105"/>
    </source>
</evidence>
<dbReference type="InterPro" id="IPR008979">
    <property type="entry name" value="Galactose-bd-like_sf"/>
</dbReference>
<proteinExistence type="predicted"/>
<organism evidence="3 4">
    <name type="scientific">Alistipes finegoldii</name>
    <dbReference type="NCBI Taxonomy" id="214856"/>
    <lineage>
        <taxon>Bacteria</taxon>
        <taxon>Pseudomonadati</taxon>
        <taxon>Bacteroidota</taxon>
        <taxon>Bacteroidia</taxon>
        <taxon>Bacteroidales</taxon>
        <taxon>Rikenellaceae</taxon>
        <taxon>Alistipes</taxon>
    </lineage>
</organism>
<feature type="signal peptide" evidence="1">
    <location>
        <begin position="1"/>
        <end position="25"/>
    </location>
</feature>